<accession>A0AAV4CCE7</accession>
<proteinExistence type="predicted"/>
<evidence type="ECO:0008006" key="3">
    <source>
        <dbReference type="Google" id="ProtNLM"/>
    </source>
</evidence>
<sequence>MKGRCVLWVLDVIAWGEGWRAAKRQVYQHQELGEQRWSKREQKRKIGRKKGEGVCRLSQPYTSGHWCRLPSAHHSHTCLVTDVVCPAPSTHHSHTRLVTDVACPAPIKAIHIWSLMSPAQRPSQPYTFVSLISLGQRSSQPYTSGHWCCLPSAHHSHTRLVPDVACPAPSAHHSHTRLVPDVACPAPSAHHSHTRPVGSTFY</sequence>
<dbReference type="EMBL" id="BLXT01006168">
    <property type="protein sequence ID" value="GFO29543.1"/>
    <property type="molecule type" value="Genomic_DNA"/>
</dbReference>
<organism evidence="1 2">
    <name type="scientific">Plakobranchus ocellatus</name>
    <dbReference type="NCBI Taxonomy" id="259542"/>
    <lineage>
        <taxon>Eukaryota</taxon>
        <taxon>Metazoa</taxon>
        <taxon>Spiralia</taxon>
        <taxon>Lophotrochozoa</taxon>
        <taxon>Mollusca</taxon>
        <taxon>Gastropoda</taxon>
        <taxon>Heterobranchia</taxon>
        <taxon>Euthyneura</taxon>
        <taxon>Panpulmonata</taxon>
        <taxon>Sacoglossa</taxon>
        <taxon>Placobranchoidea</taxon>
        <taxon>Plakobranchidae</taxon>
        <taxon>Plakobranchus</taxon>
    </lineage>
</organism>
<evidence type="ECO:0000313" key="2">
    <source>
        <dbReference type="Proteomes" id="UP000735302"/>
    </source>
</evidence>
<dbReference type="Proteomes" id="UP000735302">
    <property type="component" value="Unassembled WGS sequence"/>
</dbReference>
<keyword evidence="2" id="KW-1185">Reference proteome</keyword>
<protein>
    <recommendedName>
        <fullName evidence="3">Secreted protein</fullName>
    </recommendedName>
</protein>
<name>A0AAV4CCE7_9GAST</name>
<gene>
    <name evidence="1" type="ORF">PoB_005604800</name>
</gene>
<evidence type="ECO:0000313" key="1">
    <source>
        <dbReference type="EMBL" id="GFO29543.1"/>
    </source>
</evidence>
<dbReference type="AlphaFoldDB" id="A0AAV4CCE7"/>
<reference evidence="1 2" key="1">
    <citation type="journal article" date="2021" name="Elife">
        <title>Chloroplast acquisition without the gene transfer in kleptoplastic sea slugs, Plakobranchus ocellatus.</title>
        <authorList>
            <person name="Maeda T."/>
            <person name="Takahashi S."/>
            <person name="Yoshida T."/>
            <person name="Shimamura S."/>
            <person name="Takaki Y."/>
            <person name="Nagai Y."/>
            <person name="Toyoda A."/>
            <person name="Suzuki Y."/>
            <person name="Arimoto A."/>
            <person name="Ishii H."/>
            <person name="Satoh N."/>
            <person name="Nishiyama T."/>
            <person name="Hasebe M."/>
            <person name="Maruyama T."/>
            <person name="Minagawa J."/>
            <person name="Obokata J."/>
            <person name="Shigenobu S."/>
        </authorList>
    </citation>
    <scope>NUCLEOTIDE SEQUENCE [LARGE SCALE GENOMIC DNA]</scope>
</reference>
<comment type="caution">
    <text evidence="1">The sequence shown here is derived from an EMBL/GenBank/DDBJ whole genome shotgun (WGS) entry which is preliminary data.</text>
</comment>